<evidence type="ECO:0000256" key="3">
    <source>
        <dbReference type="ARBA" id="ARBA00023015"/>
    </source>
</evidence>
<evidence type="ECO:0000256" key="4">
    <source>
        <dbReference type="ARBA" id="ARBA00023125"/>
    </source>
</evidence>
<dbReference type="PROSITE" id="PS50949">
    <property type="entry name" value="HTH_GNTR"/>
    <property type="match status" value="1"/>
</dbReference>
<keyword evidence="8" id="KW-1185">Reference proteome</keyword>
<dbReference type="EMBL" id="JAFFZS010000002">
    <property type="protein sequence ID" value="MBN0043220.1"/>
    <property type="molecule type" value="Genomic_DNA"/>
</dbReference>
<dbReference type="Gene3D" id="3.40.640.10">
    <property type="entry name" value="Type I PLP-dependent aspartate aminotransferase-like (Major domain)"/>
    <property type="match status" value="1"/>
</dbReference>
<keyword evidence="7" id="KW-0032">Aminotransferase</keyword>
<keyword evidence="3" id="KW-0805">Transcription regulation</keyword>
<dbReference type="CDD" id="cd07377">
    <property type="entry name" value="WHTH_GntR"/>
    <property type="match status" value="1"/>
</dbReference>
<dbReference type="InterPro" id="IPR051446">
    <property type="entry name" value="HTH_trans_reg/aminotransferase"/>
</dbReference>
<protein>
    <submittedName>
        <fullName evidence="7">PLP-dependent aminotransferase family protein</fullName>
    </submittedName>
</protein>
<accession>A0ABS2VJF4</accession>
<dbReference type="SMART" id="SM00345">
    <property type="entry name" value="HTH_GNTR"/>
    <property type="match status" value="1"/>
</dbReference>
<evidence type="ECO:0000313" key="8">
    <source>
        <dbReference type="Proteomes" id="UP000788262"/>
    </source>
</evidence>
<dbReference type="Pfam" id="PF00155">
    <property type="entry name" value="Aminotran_1_2"/>
    <property type="match status" value="1"/>
</dbReference>
<organism evidence="7 8">
    <name type="scientific">Streptomyces actuosus</name>
    <dbReference type="NCBI Taxonomy" id="1885"/>
    <lineage>
        <taxon>Bacteria</taxon>
        <taxon>Bacillati</taxon>
        <taxon>Actinomycetota</taxon>
        <taxon>Actinomycetes</taxon>
        <taxon>Kitasatosporales</taxon>
        <taxon>Streptomycetaceae</taxon>
        <taxon>Streptomyces</taxon>
    </lineage>
</organism>
<feature type="domain" description="HTH gntR-type" evidence="6">
    <location>
        <begin position="20"/>
        <end position="88"/>
    </location>
</feature>
<dbReference type="InterPro" id="IPR036388">
    <property type="entry name" value="WH-like_DNA-bd_sf"/>
</dbReference>
<dbReference type="PANTHER" id="PTHR46577:SF1">
    <property type="entry name" value="HTH-TYPE TRANSCRIPTIONAL REGULATORY PROTEIN GABR"/>
    <property type="match status" value="1"/>
</dbReference>
<dbReference type="PRINTS" id="PR00035">
    <property type="entry name" value="HTHGNTR"/>
</dbReference>
<dbReference type="Gene3D" id="1.10.10.10">
    <property type="entry name" value="Winged helix-like DNA-binding domain superfamily/Winged helix DNA-binding domain"/>
    <property type="match status" value="1"/>
</dbReference>
<evidence type="ECO:0000313" key="7">
    <source>
        <dbReference type="EMBL" id="MBN0043220.1"/>
    </source>
</evidence>
<name>A0ABS2VJF4_STRAS</name>
<evidence type="ECO:0000259" key="6">
    <source>
        <dbReference type="PROSITE" id="PS50949"/>
    </source>
</evidence>
<keyword evidence="2" id="KW-0663">Pyridoxal phosphate</keyword>
<dbReference type="SUPFAM" id="SSF46785">
    <property type="entry name" value="Winged helix' DNA-binding domain"/>
    <property type="match status" value="1"/>
</dbReference>
<dbReference type="PANTHER" id="PTHR46577">
    <property type="entry name" value="HTH-TYPE TRANSCRIPTIONAL REGULATORY PROTEIN GABR"/>
    <property type="match status" value="1"/>
</dbReference>
<reference evidence="7 8" key="1">
    <citation type="submission" date="2021-02" db="EMBL/GenBank/DDBJ databases">
        <title>Whole genome sequencing of Streptomyces actuosus VRA1.</title>
        <authorList>
            <person name="Sen G."/>
            <person name="Sen A."/>
        </authorList>
    </citation>
    <scope>NUCLEOTIDE SEQUENCE [LARGE SCALE GENOMIC DNA]</scope>
    <source>
        <strain evidence="7 8">VRA1</strain>
    </source>
</reference>
<dbReference type="InterPro" id="IPR036390">
    <property type="entry name" value="WH_DNA-bd_sf"/>
</dbReference>
<dbReference type="InterPro" id="IPR004839">
    <property type="entry name" value="Aminotransferase_I/II_large"/>
</dbReference>
<dbReference type="InterPro" id="IPR015424">
    <property type="entry name" value="PyrdxlP-dep_Trfase"/>
</dbReference>
<sequence length="466" mass="49444">MNDFLSGCGVDLHLDADARDGRRAGLERALRGAVRDGRLAPGARLPATRRLAEELGLARNTVKAAYDQLVAEGYLTARQGSGTRVAPLPAIDAAAPGAAPRARAPRFDLRPGSPDVAAFPAAAWLRALRRAVAAAPSRAYDYGDPRGRVELRQALSAYLGRARGVVAPPERIVVTSGYVQGLALLTRVLDGAAVALEDPGLPFHREVVRRNGARVVPVPVDGRGARADALADASAVVVTPAHQYPTGVTLHPERRRALTDWARARGGLVVEDDYDGEFRYDRQPVGALQGMAPDRVAYLGTASKTLGPGLRLGWMVLPPHLVDAVADAKLHSDHHTETIGQLALAELIDSHAYDRHVRACRLRYRRRRDQLLERLGGRRGVRGVAAGLHALVEVADERDVLARAEAEGLAVGSLGEHWHAPGACRTGDGGAGGADRPQGIVVGYGTPGEGAYPEALRVLASVLEGD</sequence>
<evidence type="ECO:0000256" key="1">
    <source>
        <dbReference type="ARBA" id="ARBA00005384"/>
    </source>
</evidence>
<dbReference type="Proteomes" id="UP000788262">
    <property type="component" value="Unassembled WGS sequence"/>
</dbReference>
<comment type="caution">
    <text evidence="7">The sequence shown here is derived from an EMBL/GenBank/DDBJ whole genome shotgun (WGS) entry which is preliminary data.</text>
</comment>
<dbReference type="CDD" id="cd00609">
    <property type="entry name" value="AAT_like"/>
    <property type="match status" value="1"/>
</dbReference>
<dbReference type="Pfam" id="PF00392">
    <property type="entry name" value="GntR"/>
    <property type="match status" value="1"/>
</dbReference>
<keyword evidence="5" id="KW-0804">Transcription</keyword>
<evidence type="ECO:0000256" key="5">
    <source>
        <dbReference type="ARBA" id="ARBA00023163"/>
    </source>
</evidence>
<dbReference type="InterPro" id="IPR015421">
    <property type="entry name" value="PyrdxlP-dep_Trfase_major"/>
</dbReference>
<dbReference type="SUPFAM" id="SSF53383">
    <property type="entry name" value="PLP-dependent transferases"/>
    <property type="match status" value="1"/>
</dbReference>
<comment type="similarity">
    <text evidence="1">In the C-terminal section; belongs to the class-I pyridoxal-phosphate-dependent aminotransferase family.</text>
</comment>
<dbReference type="GO" id="GO:0008483">
    <property type="term" value="F:transaminase activity"/>
    <property type="evidence" value="ECO:0007669"/>
    <property type="project" value="UniProtKB-KW"/>
</dbReference>
<proteinExistence type="inferred from homology"/>
<evidence type="ECO:0000256" key="2">
    <source>
        <dbReference type="ARBA" id="ARBA00022898"/>
    </source>
</evidence>
<gene>
    <name evidence="7" type="ORF">JS756_03720</name>
</gene>
<keyword evidence="4" id="KW-0238">DNA-binding</keyword>
<keyword evidence="7" id="KW-0808">Transferase</keyword>
<dbReference type="InterPro" id="IPR000524">
    <property type="entry name" value="Tscrpt_reg_HTH_GntR"/>
</dbReference>
<dbReference type="RefSeq" id="WP_205381451.1">
    <property type="nucleotide sequence ID" value="NZ_JAFFZS010000002.1"/>
</dbReference>